<dbReference type="AlphaFoldDB" id="F5XFG2"/>
<evidence type="ECO:0000256" key="2">
    <source>
        <dbReference type="ARBA" id="ARBA00023002"/>
    </source>
</evidence>
<dbReference type="InterPro" id="IPR000683">
    <property type="entry name" value="Gfo/Idh/MocA-like_OxRdtase_N"/>
</dbReference>
<keyword evidence="2" id="KW-0560">Oxidoreductase</keyword>
<dbReference type="RefSeq" id="WP_013863241.1">
    <property type="nucleotide sequence ID" value="NC_015635.1"/>
</dbReference>
<accession>F5XFG2</accession>
<keyword evidence="6" id="KW-1185">Reference proteome</keyword>
<evidence type="ECO:0000259" key="3">
    <source>
        <dbReference type="Pfam" id="PF01408"/>
    </source>
</evidence>
<organism evidence="5 6">
    <name type="scientific">Microlunatus phosphovorus (strain ATCC 700054 / DSM 10555 / JCM 9379 / NBRC 101784 / NCIMB 13414 / VKM Ac-1990 / NM-1)</name>
    <dbReference type="NCBI Taxonomy" id="1032480"/>
    <lineage>
        <taxon>Bacteria</taxon>
        <taxon>Bacillati</taxon>
        <taxon>Actinomycetota</taxon>
        <taxon>Actinomycetes</taxon>
        <taxon>Propionibacteriales</taxon>
        <taxon>Propionibacteriaceae</taxon>
        <taxon>Microlunatus</taxon>
    </lineage>
</organism>
<dbReference type="SUPFAM" id="SSF55347">
    <property type="entry name" value="Glyceraldehyde-3-phosphate dehydrogenase-like, C-terminal domain"/>
    <property type="match status" value="1"/>
</dbReference>
<evidence type="ECO:0000313" key="5">
    <source>
        <dbReference type="EMBL" id="BAK35369.1"/>
    </source>
</evidence>
<name>F5XFG2_MICPN</name>
<dbReference type="InterPro" id="IPR036291">
    <property type="entry name" value="NAD(P)-bd_dom_sf"/>
</dbReference>
<reference evidence="5 6" key="1">
    <citation type="submission" date="2011-05" db="EMBL/GenBank/DDBJ databases">
        <title>Whole genome sequence of Microlunatus phosphovorus NM-1.</title>
        <authorList>
            <person name="Hosoyama A."/>
            <person name="Sasaki K."/>
            <person name="Harada T."/>
            <person name="Igarashi R."/>
            <person name="Kawakoshi A."/>
            <person name="Sasagawa M."/>
            <person name="Fukada J."/>
            <person name="Nakamura S."/>
            <person name="Katano Y."/>
            <person name="Hanada S."/>
            <person name="Kamagata Y."/>
            <person name="Nakamura N."/>
            <person name="Yamazaki S."/>
            <person name="Fujita N."/>
        </authorList>
    </citation>
    <scope>NUCLEOTIDE SEQUENCE [LARGE SCALE GENOMIC DNA]</scope>
    <source>
        <strain evidence="6">ATCC 700054 / DSM 10555 / JCM 9379 / NBRC 101784 / NCIMB 13414 / VKM Ac-1990 / NM-1</strain>
    </source>
</reference>
<dbReference type="Gene3D" id="3.40.50.720">
    <property type="entry name" value="NAD(P)-binding Rossmann-like Domain"/>
    <property type="match status" value="1"/>
</dbReference>
<feature type="domain" description="Gfo/Idh/MocA-like oxidoreductase N-terminal" evidence="3">
    <location>
        <begin position="10"/>
        <end position="129"/>
    </location>
</feature>
<dbReference type="STRING" id="1032480.MLP_23550"/>
<dbReference type="GO" id="GO:0000166">
    <property type="term" value="F:nucleotide binding"/>
    <property type="evidence" value="ECO:0007669"/>
    <property type="project" value="InterPro"/>
</dbReference>
<dbReference type="InterPro" id="IPR055170">
    <property type="entry name" value="GFO_IDH_MocA-like_dom"/>
</dbReference>
<comment type="similarity">
    <text evidence="1">Belongs to the Gfo/Idh/MocA family.</text>
</comment>
<dbReference type="KEGG" id="mph:MLP_23550"/>
<feature type="domain" description="GFO/IDH/MocA-like oxidoreductase" evidence="4">
    <location>
        <begin position="137"/>
        <end position="257"/>
    </location>
</feature>
<proteinExistence type="inferred from homology"/>
<evidence type="ECO:0000313" key="6">
    <source>
        <dbReference type="Proteomes" id="UP000007947"/>
    </source>
</evidence>
<sequence length="343" mass="37194">MSHSAADSPLRIGVLGTARISTLAIIEPAHRLGARLVAVAARDRDRAAAWADANGVERVLDSYQQVIDDPEVEAIYNPLPNSLHARWNVAALRAGKHVLTEKPFASNAVEAARVHEIARGSDRVLFEGFHYAYHPIFARLLELISEGSIGELQHFHVAMEMPAPPPDDLRWSWSLAGGAIMDLGCYGVHAIRMLAAAQGGTPTLLEADAGERAGLSQLDEWATATFRLPSGAEATATANMDGPWNLSMTATGTSGRVRLANLINVHDDDRLIISTDSGGDRVEHLGTTSTYTYQLAAFTNAVRRHAPYLTTTADSMATMELVDEWYRRAGLRPREGDLRGAQL</sequence>
<evidence type="ECO:0000259" key="4">
    <source>
        <dbReference type="Pfam" id="PF22725"/>
    </source>
</evidence>
<dbReference type="Gene3D" id="3.30.360.10">
    <property type="entry name" value="Dihydrodipicolinate Reductase, domain 2"/>
    <property type="match status" value="1"/>
</dbReference>
<dbReference type="PANTHER" id="PTHR22604:SF105">
    <property type="entry name" value="TRANS-1,2-DIHYDROBENZENE-1,2-DIOL DEHYDROGENASE"/>
    <property type="match status" value="1"/>
</dbReference>
<evidence type="ECO:0000256" key="1">
    <source>
        <dbReference type="ARBA" id="ARBA00010928"/>
    </source>
</evidence>
<dbReference type="GO" id="GO:0016491">
    <property type="term" value="F:oxidoreductase activity"/>
    <property type="evidence" value="ECO:0007669"/>
    <property type="project" value="UniProtKB-KW"/>
</dbReference>
<dbReference type="OrthoDB" id="9815825at2"/>
<dbReference type="EMBL" id="AP012204">
    <property type="protein sequence ID" value="BAK35369.1"/>
    <property type="molecule type" value="Genomic_DNA"/>
</dbReference>
<dbReference type="PANTHER" id="PTHR22604">
    <property type="entry name" value="OXIDOREDUCTASES"/>
    <property type="match status" value="1"/>
</dbReference>
<dbReference type="Pfam" id="PF22725">
    <property type="entry name" value="GFO_IDH_MocA_C3"/>
    <property type="match status" value="1"/>
</dbReference>
<dbReference type="Proteomes" id="UP000007947">
    <property type="component" value="Chromosome"/>
</dbReference>
<dbReference type="InterPro" id="IPR050984">
    <property type="entry name" value="Gfo/Idh/MocA_domain"/>
</dbReference>
<dbReference type="SUPFAM" id="SSF51735">
    <property type="entry name" value="NAD(P)-binding Rossmann-fold domains"/>
    <property type="match status" value="1"/>
</dbReference>
<dbReference type="Pfam" id="PF01408">
    <property type="entry name" value="GFO_IDH_MocA"/>
    <property type="match status" value="1"/>
</dbReference>
<dbReference type="eggNOG" id="COG0673">
    <property type="taxonomic scope" value="Bacteria"/>
</dbReference>
<protein>
    <submittedName>
        <fullName evidence="5">Putative oxidoreductase</fullName>
    </submittedName>
</protein>
<dbReference type="HOGENOM" id="CLU_023194_5_0_11"/>
<gene>
    <name evidence="5" type="ordered locus">MLP_23550</name>
</gene>